<keyword evidence="6" id="KW-1185">Reference proteome</keyword>
<dbReference type="PRINTS" id="PR00069">
    <property type="entry name" value="ALDKETRDTASE"/>
</dbReference>
<name>A0ABS2Q7H2_9BACL</name>
<dbReference type="Proteomes" id="UP000823201">
    <property type="component" value="Unassembled WGS sequence"/>
</dbReference>
<feature type="domain" description="NADP-dependent oxidoreductase" evidence="4">
    <location>
        <begin position="20"/>
        <end position="262"/>
    </location>
</feature>
<comment type="caution">
    <text evidence="5">The sequence shown here is derived from an EMBL/GenBank/DDBJ whole genome shotgun (WGS) entry which is preliminary data.</text>
</comment>
<protein>
    <submittedName>
        <fullName evidence="5">Diketogulonate reductase-like aldo/keto reductase</fullName>
    </submittedName>
</protein>
<gene>
    <name evidence="5" type="ORF">JOC27_001177</name>
</gene>
<dbReference type="PANTHER" id="PTHR43827">
    <property type="entry name" value="2,5-DIKETO-D-GLUCONIC ACID REDUCTASE"/>
    <property type="match status" value="1"/>
</dbReference>
<dbReference type="InterPro" id="IPR020471">
    <property type="entry name" value="AKR"/>
</dbReference>
<dbReference type="InterPro" id="IPR023210">
    <property type="entry name" value="NADP_OxRdtase_dom"/>
</dbReference>
<organism evidence="5 6">
    <name type="scientific">Sporolactobacillus spathodeae</name>
    <dbReference type="NCBI Taxonomy" id="1465502"/>
    <lineage>
        <taxon>Bacteria</taxon>
        <taxon>Bacillati</taxon>
        <taxon>Bacillota</taxon>
        <taxon>Bacilli</taxon>
        <taxon>Bacillales</taxon>
        <taxon>Sporolactobacillaceae</taxon>
        <taxon>Sporolactobacillus</taxon>
    </lineage>
</organism>
<dbReference type="PROSITE" id="PS00062">
    <property type="entry name" value="ALDOKETO_REDUCTASE_2"/>
    <property type="match status" value="1"/>
</dbReference>
<evidence type="ECO:0000259" key="4">
    <source>
        <dbReference type="Pfam" id="PF00248"/>
    </source>
</evidence>
<keyword evidence="2" id="KW-0521">NADP</keyword>
<evidence type="ECO:0000256" key="3">
    <source>
        <dbReference type="ARBA" id="ARBA00023002"/>
    </source>
</evidence>
<keyword evidence="3" id="KW-0560">Oxidoreductase</keyword>
<dbReference type="PIRSF" id="PIRSF000097">
    <property type="entry name" value="AKR"/>
    <property type="match status" value="1"/>
</dbReference>
<proteinExistence type="inferred from homology"/>
<dbReference type="Gene3D" id="3.20.20.100">
    <property type="entry name" value="NADP-dependent oxidoreductase domain"/>
    <property type="match status" value="1"/>
</dbReference>
<evidence type="ECO:0000256" key="2">
    <source>
        <dbReference type="ARBA" id="ARBA00022857"/>
    </source>
</evidence>
<evidence type="ECO:0000256" key="1">
    <source>
        <dbReference type="ARBA" id="ARBA00007905"/>
    </source>
</evidence>
<evidence type="ECO:0000313" key="5">
    <source>
        <dbReference type="EMBL" id="MBM7657727.1"/>
    </source>
</evidence>
<accession>A0ABS2Q7H2</accession>
<dbReference type="PANTHER" id="PTHR43827:SF3">
    <property type="entry name" value="NADP-DEPENDENT OXIDOREDUCTASE DOMAIN-CONTAINING PROTEIN"/>
    <property type="match status" value="1"/>
</dbReference>
<dbReference type="Pfam" id="PF00248">
    <property type="entry name" value="Aldo_ket_red"/>
    <property type="match status" value="1"/>
</dbReference>
<dbReference type="EMBL" id="JAFBEV010000008">
    <property type="protein sequence ID" value="MBM7657727.1"/>
    <property type="molecule type" value="Genomic_DNA"/>
</dbReference>
<dbReference type="InterPro" id="IPR036812">
    <property type="entry name" value="NAD(P)_OxRdtase_dom_sf"/>
</dbReference>
<dbReference type="InterPro" id="IPR018170">
    <property type="entry name" value="Aldo/ket_reductase_CS"/>
</dbReference>
<comment type="similarity">
    <text evidence="1">Belongs to the aldo/keto reductase family.</text>
</comment>
<dbReference type="SUPFAM" id="SSF51430">
    <property type="entry name" value="NAD(P)-linked oxidoreductase"/>
    <property type="match status" value="1"/>
</dbReference>
<reference evidence="5 6" key="1">
    <citation type="submission" date="2021-01" db="EMBL/GenBank/DDBJ databases">
        <title>Genomic Encyclopedia of Type Strains, Phase IV (KMG-IV): sequencing the most valuable type-strain genomes for metagenomic binning, comparative biology and taxonomic classification.</title>
        <authorList>
            <person name="Goeker M."/>
        </authorList>
    </citation>
    <scope>NUCLEOTIDE SEQUENCE [LARGE SCALE GENOMIC DNA]</scope>
    <source>
        <strain evidence="5 6">DSM 100968</strain>
    </source>
</reference>
<evidence type="ECO:0000313" key="6">
    <source>
        <dbReference type="Proteomes" id="UP000823201"/>
    </source>
</evidence>
<sequence>MIHSLDDRITLRNGVTMPGLGLGVWRVPDGEPVIHSVLNGLEAGYRMIDTAERYHNERGVGEAIRRSGIARDQLFITSKLWNDDQGYESTLRAYDTSLKKLGLDYLDLYLIHWPITGVYQESWKAMVKLYQEGRVRAIGVSNFHPHHIESLKEVSDVVPFVDQVELHPLLSQEPLRQYCKQQGIQIEGYSPLGTGTVLDNPVIVKIASQYDKTPAQIILRWAIQNDIIVIPRSTQKAHIESNAAIFDFTLSASDIAAIDAINQNKRNNTDPDTV</sequence>